<comment type="caution">
    <text evidence="2">The sequence shown here is derived from an EMBL/GenBank/DDBJ whole genome shotgun (WGS) entry which is preliminary data.</text>
</comment>
<evidence type="ECO:0000256" key="1">
    <source>
        <dbReference type="SAM" id="MobiDB-lite"/>
    </source>
</evidence>
<organism evidence="2 3">
    <name type="scientific">Roseibium polysiphoniae</name>
    <dbReference type="NCBI Taxonomy" id="2571221"/>
    <lineage>
        <taxon>Bacteria</taxon>
        <taxon>Pseudomonadati</taxon>
        <taxon>Pseudomonadota</taxon>
        <taxon>Alphaproteobacteria</taxon>
        <taxon>Hyphomicrobiales</taxon>
        <taxon>Stappiaceae</taxon>
        <taxon>Roseibium</taxon>
    </lineage>
</organism>
<accession>A0A944GSK2</accession>
<proteinExistence type="predicted"/>
<dbReference type="EMBL" id="QTKU01000002">
    <property type="protein sequence ID" value="MBS8260394.1"/>
    <property type="molecule type" value="Genomic_DNA"/>
</dbReference>
<dbReference type="Pfam" id="PF10098">
    <property type="entry name" value="DUF2336"/>
    <property type="match status" value="1"/>
</dbReference>
<sequence>MLSLSKLAELAKDGSKGGRKSLVSALIDLFVSPEREHAEQVSIMFGEIVMSVLDQLEEETRMALAQRVGTLPTAPRDLVVKLAADEFKIAEPVLKESPLLTEEELEAIALDGSMEHLEAIATRDVLDEKVTDVLVDRGNRKILESVANNENARMADQTFLRLVEKARACPEIQEALIQREDMPAESAKCLLSFLSGELMERVKALGGDNVLAEVMAERAAEEVKARASHLEASRNEAAEIIDAVANKKKTLDEAVSQFARSDRAAELGILLAKVGELPAAAVSRLIYSPSDKPLIIVCKALSVSDTAFKDILTMRARKLQSGGLELNDAINRYAAASVAGAKQSLEAIRATGANMAKKDEPEVVEERGAFMRSKKKPKAD</sequence>
<reference evidence="2" key="1">
    <citation type="submission" date="2018-08" db="EMBL/GenBank/DDBJ databases">
        <authorList>
            <person name="Jin W."/>
            <person name="Wang H."/>
            <person name="Yang Y."/>
            <person name="Li M."/>
            <person name="Liu J."/>
        </authorList>
    </citation>
    <scope>NUCLEOTIDE SEQUENCE</scope>
    <source>
        <strain evidence="2">AESS21</strain>
    </source>
</reference>
<protein>
    <submittedName>
        <fullName evidence="2">DUF2336 domain-containing protein</fullName>
    </submittedName>
</protein>
<feature type="compositionally biased region" description="Basic and acidic residues" evidence="1">
    <location>
        <begin position="356"/>
        <end position="369"/>
    </location>
</feature>
<reference evidence="2" key="2">
    <citation type="journal article" date="2021" name="Microorganisms">
        <title>Bacterial Dimethylsulfoniopropionate Biosynthesis in the East China Sea.</title>
        <authorList>
            <person name="Liu J."/>
            <person name="Zhang Y."/>
            <person name="Liu J."/>
            <person name="Zhong H."/>
            <person name="Williams B.T."/>
            <person name="Zheng Y."/>
            <person name="Curson A.R.J."/>
            <person name="Sun C."/>
            <person name="Sun H."/>
            <person name="Song D."/>
            <person name="Wagner Mackenzie B."/>
            <person name="Bermejo Martinez A."/>
            <person name="Todd J.D."/>
            <person name="Zhang X.H."/>
        </authorList>
    </citation>
    <scope>NUCLEOTIDE SEQUENCE</scope>
    <source>
        <strain evidence="2">AESS21</strain>
    </source>
</reference>
<dbReference type="Proteomes" id="UP000705379">
    <property type="component" value="Unassembled WGS sequence"/>
</dbReference>
<evidence type="ECO:0000313" key="2">
    <source>
        <dbReference type="EMBL" id="MBS8260394.1"/>
    </source>
</evidence>
<evidence type="ECO:0000313" key="3">
    <source>
        <dbReference type="Proteomes" id="UP000705379"/>
    </source>
</evidence>
<name>A0A944GSK2_9HYPH</name>
<dbReference type="AlphaFoldDB" id="A0A944GSK2"/>
<dbReference type="RefSeq" id="WP_213215941.1">
    <property type="nucleotide sequence ID" value="NZ_QTKU01000002.1"/>
</dbReference>
<dbReference type="InterPro" id="IPR019285">
    <property type="entry name" value="DUF2336"/>
</dbReference>
<feature type="region of interest" description="Disordered" evidence="1">
    <location>
        <begin position="356"/>
        <end position="380"/>
    </location>
</feature>
<gene>
    <name evidence="2" type="ORF">DYI23_09215</name>
</gene>